<accession>A0A183S810</accession>
<reference evidence="3" key="1">
    <citation type="submission" date="2016-06" db="UniProtKB">
        <authorList>
            <consortium name="WormBaseParasite"/>
        </authorList>
    </citation>
    <scope>IDENTIFICATION</scope>
</reference>
<organism evidence="3">
    <name type="scientific">Schistocephalus solidus</name>
    <name type="common">Tapeworm</name>
    <dbReference type="NCBI Taxonomy" id="70667"/>
    <lineage>
        <taxon>Eukaryota</taxon>
        <taxon>Metazoa</taxon>
        <taxon>Spiralia</taxon>
        <taxon>Lophotrochozoa</taxon>
        <taxon>Platyhelminthes</taxon>
        <taxon>Cestoda</taxon>
        <taxon>Eucestoda</taxon>
        <taxon>Diphyllobothriidea</taxon>
        <taxon>Diphyllobothriidae</taxon>
        <taxon>Schistocephalus</taxon>
    </lineage>
</organism>
<evidence type="ECO:0000313" key="1">
    <source>
        <dbReference type="EMBL" id="VDL85475.1"/>
    </source>
</evidence>
<evidence type="ECO:0000313" key="2">
    <source>
        <dbReference type="Proteomes" id="UP000275846"/>
    </source>
</evidence>
<name>A0A183S810_SCHSO</name>
<evidence type="ECO:0000313" key="3">
    <source>
        <dbReference type="WBParaSite" id="SSLN_0000037601-mRNA-1"/>
    </source>
</evidence>
<dbReference type="EMBL" id="UYSU01000238">
    <property type="protein sequence ID" value="VDL85475.1"/>
    <property type="molecule type" value="Genomic_DNA"/>
</dbReference>
<reference evidence="1 2" key="2">
    <citation type="submission" date="2018-11" db="EMBL/GenBank/DDBJ databases">
        <authorList>
            <consortium name="Pathogen Informatics"/>
        </authorList>
    </citation>
    <scope>NUCLEOTIDE SEQUENCE [LARGE SCALE GENOMIC DNA]</scope>
    <source>
        <strain evidence="1 2">NST_G2</strain>
    </source>
</reference>
<gene>
    <name evidence="1" type="ORF">SSLN_LOCUS358</name>
</gene>
<proteinExistence type="predicted"/>
<dbReference type="Proteomes" id="UP000275846">
    <property type="component" value="Unassembled WGS sequence"/>
</dbReference>
<keyword evidence="2" id="KW-1185">Reference proteome</keyword>
<dbReference type="WBParaSite" id="SSLN_0000037601-mRNA-1">
    <property type="protein sequence ID" value="SSLN_0000037601-mRNA-1"/>
    <property type="gene ID" value="SSLN_0000037601"/>
</dbReference>
<sequence length="84" mass="9089">MEIEQIRGESCATDCSQDDETCVLWVGTVDPKNLGFLKIGQRDRAILLVGSEGASLVKAYRQVAHSYAIANSTEPSAKMTDVVT</sequence>
<dbReference type="AlphaFoldDB" id="A0A183S810"/>
<protein>
    <submittedName>
        <fullName evidence="3">DUF4174 domain-containing protein</fullName>
    </submittedName>
</protein>